<evidence type="ECO:0000256" key="1">
    <source>
        <dbReference type="SAM" id="MobiDB-lite"/>
    </source>
</evidence>
<protein>
    <submittedName>
        <fullName evidence="2">Uncharacterized protein</fullName>
    </submittedName>
</protein>
<accession>A0A0A8Y306</accession>
<feature type="compositionally biased region" description="Polar residues" evidence="1">
    <location>
        <begin position="46"/>
        <end position="64"/>
    </location>
</feature>
<reference evidence="2" key="2">
    <citation type="journal article" date="2015" name="Data Brief">
        <title>Shoot transcriptome of the giant reed, Arundo donax.</title>
        <authorList>
            <person name="Barrero R.A."/>
            <person name="Guerrero F.D."/>
            <person name="Moolhuijzen P."/>
            <person name="Goolsby J.A."/>
            <person name="Tidwell J."/>
            <person name="Bellgard S.E."/>
            <person name="Bellgard M.I."/>
        </authorList>
    </citation>
    <scope>NUCLEOTIDE SEQUENCE</scope>
    <source>
        <tissue evidence="2">Shoot tissue taken approximately 20 cm above the soil surface</tissue>
    </source>
</reference>
<organism evidence="2">
    <name type="scientific">Arundo donax</name>
    <name type="common">Giant reed</name>
    <name type="synonym">Donax arundinaceus</name>
    <dbReference type="NCBI Taxonomy" id="35708"/>
    <lineage>
        <taxon>Eukaryota</taxon>
        <taxon>Viridiplantae</taxon>
        <taxon>Streptophyta</taxon>
        <taxon>Embryophyta</taxon>
        <taxon>Tracheophyta</taxon>
        <taxon>Spermatophyta</taxon>
        <taxon>Magnoliopsida</taxon>
        <taxon>Liliopsida</taxon>
        <taxon>Poales</taxon>
        <taxon>Poaceae</taxon>
        <taxon>PACMAD clade</taxon>
        <taxon>Arundinoideae</taxon>
        <taxon>Arundineae</taxon>
        <taxon>Arundo</taxon>
    </lineage>
</organism>
<name>A0A0A8Y306_ARUDO</name>
<proteinExistence type="predicted"/>
<dbReference type="EMBL" id="GBRH01277264">
    <property type="protein sequence ID" value="JAD20631.1"/>
    <property type="molecule type" value="Transcribed_RNA"/>
</dbReference>
<feature type="region of interest" description="Disordered" evidence="1">
    <location>
        <begin position="1"/>
        <end position="71"/>
    </location>
</feature>
<dbReference type="AlphaFoldDB" id="A0A0A8Y306"/>
<reference evidence="2" key="1">
    <citation type="submission" date="2014-09" db="EMBL/GenBank/DDBJ databases">
        <authorList>
            <person name="Magalhaes I.L.F."/>
            <person name="Oliveira U."/>
            <person name="Santos F.R."/>
            <person name="Vidigal T.H.D.A."/>
            <person name="Brescovit A.D."/>
            <person name="Santos A.J."/>
        </authorList>
    </citation>
    <scope>NUCLEOTIDE SEQUENCE</scope>
    <source>
        <tissue evidence="2">Shoot tissue taken approximately 20 cm above the soil surface</tissue>
    </source>
</reference>
<feature type="compositionally biased region" description="Gly residues" evidence="1">
    <location>
        <begin position="20"/>
        <end position="30"/>
    </location>
</feature>
<evidence type="ECO:0000313" key="2">
    <source>
        <dbReference type="EMBL" id="JAD20631.1"/>
    </source>
</evidence>
<sequence>MSSSSLRTPPLHDASSTRLGRGGEPDGCGSNGVARNPGAGSLGRTDLSTPTQSIVSSSPRSPTETIRDRQR</sequence>